<dbReference type="Proteomes" id="UP000623967">
    <property type="component" value="Unassembled WGS sequence"/>
</dbReference>
<evidence type="ECO:0000256" key="1">
    <source>
        <dbReference type="SAM" id="Coils"/>
    </source>
</evidence>
<evidence type="ECO:0000259" key="2">
    <source>
        <dbReference type="Pfam" id="PF13411"/>
    </source>
</evidence>
<reference evidence="3 4" key="1">
    <citation type="submission" date="2021-01" db="EMBL/GenBank/DDBJ databases">
        <title>Genome public.</title>
        <authorList>
            <person name="Liu C."/>
            <person name="Sun Q."/>
        </authorList>
    </citation>
    <scope>NUCLEOTIDE SEQUENCE [LARGE SCALE GENOMIC DNA]</scope>
    <source>
        <strain evidence="3 4">YIM B02564</strain>
    </source>
</reference>
<keyword evidence="4" id="KW-1185">Reference proteome</keyword>
<protein>
    <submittedName>
        <fullName evidence="3">MerR family transcriptional regulator</fullName>
    </submittedName>
</protein>
<proteinExistence type="predicted"/>
<feature type="coiled-coil region" evidence="1">
    <location>
        <begin position="181"/>
        <end position="226"/>
    </location>
</feature>
<name>A0ABS1TN67_9BACI</name>
<comment type="caution">
    <text evidence="3">The sequence shown here is derived from an EMBL/GenBank/DDBJ whole genome shotgun (WGS) entry which is preliminary data.</text>
</comment>
<dbReference type="Gene3D" id="1.10.1660.10">
    <property type="match status" value="1"/>
</dbReference>
<dbReference type="Pfam" id="PF13411">
    <property type="entry name" value="MerR_1"/>
    <property type="match status" value="1"/>
</dbReference>
<gene>
    <name evidence="3" type="ORF">JK635_08080</name>
</gene>
<dbReference type="EMBL" id="JAESWB010000134">
    <property type="protein sequence ID" value="MBL4952169.1"/>
    <property type="molecule type" value="Genomic_DNA"/>
</dbReference>
<dbReference type="SUPFAM" id="SSF46955">
    <property type="entry name" value="Putative DNA-binding domain"/>
    <property type="match status" value="1"/>
</dbReference>
<dbReference type="InterPro" id="IPR000551">
    <property type="entry name" value="MerR-type_HTH_dom"/>
</dbReference>
<evidence type="ECO:0000313" key="3">
    <source>
        <dbReference type="EMBL" id="MBL4952169.1"/>
    </source>
</evidence>
<organism evidence="3 4">
    <name type="scientific">Neobacillus paridis</name>
    <dbReference type="NCBI Taxonomy" id="2803862"/>
    <lineage>
        <taxon>Bacteria</taxon>
        <taxon>Bacillati</taxon>
        <taxon>Bacillota</taxon>
        <taxon>Bacilli</taxon>
        <taxon>Bacillales</taxon>
        <taxon>Bacillaceae</taxon>
        <taxon>Neobacillus</taxon>
    </lineage>
</organism>
<sequence>MPKMVKKFADMATKEGDDMTETYKDQDSSYTYEKVHYSLSEIARIMKKPRTTLKEWSDLFKEYLPTTGHGRAMRYRKEAIELFQLIAKMKESNEPNEEIRNQLGQIVKEIVITEEDESQKPYMVDVFDGIKRMAQRYGELSEKYDELSEDVADMKEMITQMAVTIQTIANTDIRGEIQNIHQTVNEKMVSIEKKVEDYNQTMKESTEQVQSSVTELQKEQKEMAQEVIGTLSRVQTEKEKKKEKKGIFGWFG</sequence>
<keyword evidence="1" id="KW-0175">Coiled coil</keyword>
<evidence type="ECO:0000313" key="4">
    <source>
        <dbReference type="Proteomes" id="UP000623967"/>
    </source>
</evidence>
<feature type="domain" description="HTH merR-type" evidence="2">
    <location>
        <begin position="37"/>
        <end position="101"/>
    </location>
</feature>
<accession>A0ABS1TN67</accession>
<dbReference type="RefSeq" id="WP_202653447.1">
    <property type="nucleotide sequence ID" value="NZ_JAESWB010000134.1"/>
</dbReference>
<dbReference type="InterPro" id="IPR009061">
    <property type="entry name" value="DNA-bd_dom_put_sf"/>
</dbReference>
<feature type="coiled-coil region" evidence="1">
    <location>
        <begin position="130"/>
        <end position="157"/>
    </location>
</feature>